<organism evidence="2 3">
    <name type="scientific">Cudoniella acicularis</name>
    <dbReference type="NCBI Taxonomy" id="354080"/>
    <lineage>
        <taxon>Eukaryota</taxon>
        <taxon>Fungi</taxon>
        <taxon>Dikarya</taxon>
        <taxon>Ascomycota</taxon>
        <taxon>Pezizomycotina</taxon>
        <taxon>Leotiomycetes</taxon>
        <taxon>Helotiales</taxon>
        <taxon>Tricladiaceae</taxon>
        <taxon>Cudoniella</taxon>
    </lineage>
</organism>
<evidence type="ECO:0000313" key="3">
    <source>
        <dbReference type="Proteomes" id="UP000566819"/>
    </source>
</evidence>
<protein>
    <submittedName>
        <fullName evidence="2">Uncharacterized protein</fullName>
    </submittedName>
</protein>
<comment type="caution">
    <text evidence="2">The sequence shown here is derived from an EMBL/GenBank/DDBJ whole genome shotgun (WGS) entry which is preliminary data.</text>
</comment>
<feature type="compositionally biased region" description="Acidic residues" evidence="1">
    <location>
        <begin position="88"/>
        <end position="100"/>
    </location>
</feature>
<dbReference type="Proteomes" id="UP000566819">
    <property type="component" value="Unassembled WGS sequence"/>
</dbReference>
<dbReference type="EMBL" id="JAAMPI010002649">
    <property type="protein sequence ID" value="KAF4610377.1"/>
    <property type="molecule type" value="Genomic_DNA"/>
</dbReference>
<feature type="region of interest" description="Disordered" evidence="1">
    <location>
        <begin position="83"/>
        <end position="104"/>
    </location>
</feature>
<gene>
    <name evidence="2" type="ORF">G7Y89_g15742</name>
</gene>
<keyword evidence="3" id="KW-1185">Reference proteome</keyword>
<accession>A0A8H4VI76</accession>
<dbReference type="AlphaFoldDB" id="A0A8H4VI76"/>
<reference evidence="2 3" key="1">
    <citation type="submission" date="2020-03" db="EMBL/GenBank/DDBJ databases">
        <title>Draft Genome Sequence of Cudoniella acicularis.</title>
        <authorList>
            <person name="Buettner E."/>
            <person name="Kellner H."/>
        </authorList>
    </citation>
    <scope>NUCLEOTIDE SEQUENCE [LARGE SCALE GENOMIC DNA]</scope>
    <source>
        <strain evidence="2 3">DSM 108380</strain>
    </source>
</reference>
<dbReference type="OrthoDB" id="4191831at2759"/>
<name>A0A8H4VI76_9HELO</name>
<sequence length="367" mass="41765">MSFSSLPNEIILEIAQNSMYIYKLYLCSKRLQKILEPLLLHEFRQDLALAPYCLSHTFSFLLKLVRKPHLAAHVKAVVFSPIPRQDPADPEDPEECDEEGEKPQIDVSALTPSQLLWVKETYLRTEIYGEEHCENWYRDFLGLENWDAITALLISMLSPGVEELIMASSSLATWAETPYIDAVLSHTGSKKWESLLVIGGKSLLPHLRSVDLAFYDNIWGMNLEVLVPYLSVPSLRQMRANFVGGIGFQVQGLVFGCEELVLEDSALDDESMVNFLRCFVRLRKLVYVYGIYGSYLRGEGEEQEQEPDPSSIGHGLQHLKGSLEVLVVDFNQAMGLSGYFWERILPNKEEFVKLKWFDDHEPPSTGN</sequence>
<proteinExistence type="predicted"/>
<evidence type="ECO:0000256" key="1">
    <source>
        <dbReference type="SAM" id="MobiDB-lite"/>
    </source>
</evidence>
<evidence type="ECO:0000313" key="2">
    <source>
        <dbReference type="EMBL" id="KAF4610377.1"/>
    </source>
</evidence>